<dbReference type="Proteomes" id="UP000219335">
    <property type="component" value="Unassembled WGS sequence"/>
</dbReference>
<evidence type="ECO:0000313" key="1">
    <source>
        <dbReference type="EMBL" id="SOD22603.1"/>
    </source>
</evidence>
<reference evidence="1 2" key="1">
    <citation type="submission" date="2017-09" db="EMBL/GenBank/DDBJ databases">
        <authorList>
            <person name="Ehlers B."/>
            <person name="Leendertz F.H."/>
        </authorList>
    </citation>
    <scope>NUCLEOTIDE SEQUENCE [LARGE SCALE GENOMIC DNA]</scope>
    <source>
        <strain evidence="1 2">Nm42</strain>
    </source>
</reference>
<name>A0A286AL26_9PROT</name>
<dbReference type="AlphaFoldDB" id="A0A286AL26"/>
<sequence>MLLSWLMPVKESIKKWGVFFSNQAAIFNIDAGLSAFFSIFNPGYQRSKGSVAKNNQIGALLNFLRAFLDERFQMASLSGRYNLGLCPVVLQIRNQLSRSGGNDARTRV</sequence>
<dbReference type="EMBL" id="OCMU01000004">
    <property type="protein sequence ID" value="SOD22603.1"/>
    <property type="molecule type" value="Genomic_DNA"/>
</dbReference>
<organism evidence="1 2">
    <name type="scientific">Nitrosomonas ureae</name>
    <dbReference type="NCBI Taxonomy" id="44577"/>
    <lineage>
        <taxon>Bacteria</taxon>
        <taxon>Pseudomonadati</taxon>
        <taxon>Pseudomonadota</taxon>
        <taxon>Betaproteobacteria</taxon>
        <taxon>Nitrosomonadales</taxon>
        <taxon>Nitrosomonadaceae</taxon>
        <taxon>Nitrosomonas</taxon>
    </lineage>
</organism>
<evidence type="ECO:0000313" key="2">
    <source>
        <dbReference type="Proteomes" id="UP000219335"/>
    </source>
</evidence>
<proteinExistence type="predicted"/>
<accession>A0A286AL26</accession>
<protein>
    <submittedName>
        <fullName evidence="1">Uncharacterized protein</fullName>
    </submittedName>
</protein>
<gene>
    <name evidence="1" type="ORF">SAMN06297164_3524</name>
</gene>